<name>A0AAE4ASV2_9HYPH</name>
<dbReference type="PANTHER" id="PTHR36512">
    <property type="entry name" value="D-AMINOPEPTIDASE"/>
    <property type="match status" value="1"/>
</dbReference>
<evidence type="ECO:0000313" key="2">
    <source>
        <dbReference type="EMBL" id="MDQ0315658.1"/>
    </source>
</evidence>
<evidence type="ECO:0000313" key="3">
    <source>
        <dbReference type="Proteomes" id="UP001229244"/>
    </source>
</evidence>
<protein>
    <submittedName>
        <fullName evidence="2">L-aminopeptidase/D-esterase-like protein</fullName>
    </submittedName>
</protein>
<gene>
    <name evidence="2" type="ORF">J2S73_002115</name>
</gene>
<comment type="similarity">
    <text evidence="1">Belongs to the peptidase S58 family.</text>
</comment>
<dbReference type="Gene3D" id="3.60.70.12">
    <property type="entry name" value="L-amino peptidase D-ALA esterase/amidase"/>
    <property type="match status" value="1"/>
</dbReference>
<keyword evidence="3" id="KW-1185">Reference proteome</keyword>
<comment type="caution">
    <text evidence="2">The sequence shown here is derived from an EMBL/GenBank/DDBJ whole genome shotgun (WGS) entry which is preliminary data.</text>
</comment>
<dbReference type="GO" id="GO:0004177">
    <property type="term" value="F:aminopeptidase activity"/>
    <property type="evidence" value="ECO:0007669"/>
    <property type="project" value="TreeGrafter"/>
</dbReference>
<evidence type="ECO:0000256" key="1">
    <source>
        <dbReference type="ARBA" id="ARBA00007068"/>
    </source>
</evidence>
<dbReference type="RefSeq" id="WP_306885481.1">
    <property type="nucleotide sequence ID" value="NZ_JAUSUL010000002.1"/>
</dbReference>
<accession>A0AAE4ASV2</accession>
<proteinExistence type="inferred from homology"/>
<reference evidence="2" key="1">
    <citation type="submission" date="2023-07" db="EMBL/GenBank/DDBJ databases">
        <title>Genomic Encyclopedia of Type Strains, Phase IV (KMG-IV): sequencing the most valuable type-strain genomes for metagenomic binning, comparative biology and taxonomic classification.</title>
        <authorList>
            <person name="Goeker M."/>
        </authorList>
    </citation>
    <scope>NUCLEOTIDE SEQUENCE</scope>
    <source>
        <strain evidence="2">DSM 21202</strain>
    </source>
</reference>
<dbReference type="Proteomes" id="UP001229244">
    <property type="component" value="Unassembled WGS sequence"/>
</dbReference>
<sequence>MKPGPRNHLTDVAGLSVGHVEDAEAKTGVTAIVPDEPAVASVAVLGGAPGTRETDLLAPEQMIPAVDAIVLSGGSAFGLASADGALSALAEMGRGAEVAGFRVPIVPTAIVFDLANGGNKDWGPVPPFRALGEAAVRAAVRDDLRIGSVGIGCGCTTADLKGGLGSASTVLPSGHTVAAIVGVNAVGTANIAGGPHFWAAAFEQYGEFGGLGFPHPLPEDAGRLVTKLDALKAGANTTIALVATDAALTKAQAKRLAIAAHDGFARALWPAHTPYDGDTVFALSTGARPLADPVFEPIEIGAAAASTLARAIARGVYAATAAEGDVLPTWSERFGG</sequence>
<dbReference type="InterPro" id="IPR005321">
    <property type="entry name" value="Peptidase_S58_DmpA"/>
</dbReference>
<dbReference type="Pfam" id="PF03576">
    <property type="entry name" value="Peptidase_S58"/>
    <property type="match status" value="1"/>
</dbReference>
<dbReference type="InterPro" id="IPR016117">
    <property type="entry name" value="ArgJ-like_dom_sf"/>
</dbReference>
<dbReference type="CDD" id="cd02252">
    <property type="entry name" value="nylC_like"/>
    <property type="match status" value="1"/>
</dbReference>
<dbReference type="EMBL" id="JAUSUL010000002">
    <property type="protein sequence ID" value="MDQ0315658.1"/>
    <property type="molecule type" value="Genomic_DNA"/>
</dbReference>
<dbReference type="PANTHER" id="PTHR36512:SF3">
    <property type="entry name" value="BLR5678 PROTEIN"/>
    <property type="match status" value="1"/>
</dbReference>
<organism evidence="2 3">
    <name type="scientific">Amorphus orientalis</name>
    <dbReference type="NCBI Taxonomy" id="649198"/>
    <lineage>
        <taxon>Bacteria</taxon>
        <taxon>Pseudomonadati</taxon>
        <taxon>Pseudomonadota</taxon>
        <taxon>Alphaproteobacteria</taxon>
        <taxon>Hyphomicrobiales</taxon>
        <taxon>Amorphaceae</taxon>
        <taxon>Amorphus</taxon>
    </lineage>
</organism>
<dbReference type="AlphaFoldDB" id="A0AAE4ASV2"/>
<dbReference type="SUPFAM" id="SSF56266">
    <property type="entry name" value="DmpA/ArgJ-like"/>
    <property type="match status" value="1"/>
</dbReference>